<feature type="domain" description="Phlebovirus glycoprotein G2 fusion" evidence="2">
    <location>
        <begin position="4"/>
        <end position="43"/>
    </location>
</feature>
<dbReference type="Pfam" id="PF07245">
    <property type="entry name" value="Phlebovirus_G2"/>
    <property type="match status" value="1"/>
</dbReference>
<dbReference type="AlphaFoldDB" id="A0AA39LZ79"/>
<dbReference type="InterPro" id="IPR009878">
    <property type="entry name" value="Phlebovirus_G2_fusion"/>
</dbReference>
<evidence type="ECO:0000259" key="2">
    <source>
        <dbReference type="Pfam" id="PF07245"/>
    </source>
</evidence>
<keyword evidence="4" id="KW-1185">Reference proteome</keyword>
<comment type="caution">
    <text evidence="3">The sequence shown here is derived from an EMBL/GenBank/DDBJ whole genome shotgun (WGS) entry which is preliminary data.</text>
</comment>
<proteinExistence type="predicted"/>
<feature type="compositionally biased region" description="Polar residues" evidence="1">
    <location>
        <begin position="106"/>
        <end position="125"/>
    </location>
</feature>
<evidence type="ECO:0000313" key="3">
    <source>
        <dbReference type="EMBL" id="KAK0415696.1"/>
    </source>
</evidence>
<organism evidence="3 4">
    <name type="scientific">Steinernema hermaphroditum</name>
    <dbReference type="NCBI Taxonomy" id="289476"/>
    <lineage>
        <taxon>Eukaryota</taxon>
        <taxon>Metazoa</taxon>
        <taxon>Ecdysozoa</taxon>
        <taxon>Nematoda</taxon>
        <taxon>Chromadorea</taxon>
        <taxon>Rhabditida</taxon>
        <taxon>Tylenchina</taxon>
        <taxon>Panagrolaimomorpha</taxon>
        <taxon>Strongyloidoidea</taxon>
        <taxon>Steinernematidae</taxon>
        <taxon>Steinernema</taxon>
    </lineage>
</organism>
<feature type="region of interest" description="Disordered" evidence="1">
    <location>
        <begin position="97"/>
        <end position="125"/>
    </location>
</feature>
<evidence type="ECO:0000256" key="1">
    <source>
        <dbReference type="SAM" id="MobiDB-lite"/>
    </source>
</evidence>
<evidence type="ECO:0000313" key="4">
    <source>
        <dbReference type="Proteomes" id="UP001175271"/>
    </source>
</evidence>
<dbReference type="Proteomes" id="UP001175271">
    <property type="component" value="Unassembled WGS sequence"/>
</dbReference>
<reference evidence="3" key="1">
    <citation type="submission" date="2023-06" db="EMBL/GenBank/DDBJ databases">
        <title>Genomic analysis of the entomopathogenic nematode Steinernema hermaphroditum.</title>
        <authorList>
            <person name="Schwarz E.M."/>
            <person name="Heppert J.K."/>
            <person name="Baniya A."/>
            <person name="Schwartz H.T."/>
            <person name="Tan C.-H."/>
            <person name="Antoshechkin I."/>
            <person name="Sternberg P.W."/>
            <person name="Goodrich-Blair H."/>
            <person name="Dillman A.R."/>
        </authorList>
    </citation>
    <scope>NUCLEOTIDE SEQUENCE</scope>
    <source>
        <strain evidence="3">PS9179</strain>
        <tissue evidence="3">Whole animal</tissue>
    </source>
</reference>
<sequence length="125" mass="14280">MLTDHEKDVLATLHVSIDSLFLECQQKSEYFTREFSHHVHSKTIQFIMENCVKSRSKLIDIRSPYVPNVSKEQLLNFFKEWDESPYPIELSVNVPQDPRNSGFGKSISTRTPSTCSGALSKSSMP</sequence>
<gene>
    <name evidence="3" type="ORF">QR680_012065</name>
</gene>
<protein>
    <recommendedName>
        <fullName evidence="2">Phlebovirus glycoprotein G2 fusion domain-containing protein</fullName>
    </recommendedName>
</protein>
<dbReference type="EMBL" id="JAUCMV010000002">
    <property type="protein sequence ID" value="KAK0415696.1"/>
    <property type="molecule type" value="Genomic_DNA"/>
</dbReference>
<accession>A0AA39LZ79</accession>
<name>A0AA39LZ79_9BILA</name>